<evidence type="ECO:0000313" key="1">
    <source>
        <dbReference type="EMBL" id="ETR72413.1"/>
    </source>
</evidence>
<protein>
    <submittedName>
        <fullName evidence="1">Uncharacterized protein</fullName>
    </submittedName>
</protein>
<reference evidence="2" key="1">
    <citation type="submission" date="2012-11" db="EMBL/GenBank/DDBJ databases">
        <authorList>
            <person name="Lucero-Rivera Y.E."/>
            <person name="Tovar-Ramirez D."/>
        </authorList>
    </citation>
    <scope>NUCLEOTIDE SEQUENCE [LARGE SCALE GENOMIC DNA]</scope>
    <source>
        <strain evidence="2">Araruama</strain>
    </source>
</reference>
<name>A0A1V1PCB9_9BACT</name>
<accession>A0A1V1PCB9</accession>
<sequence length="112" mass="13141">MNKMKKIFEVKQLQNELPFEVWSIDEPIPEIYADGTEGLMIHDGVVKFNLYTSVIERDETAQESMIKKIITQRVVMPMPKFFELMNRGVHVQNMIKQQQGQQQFTNVKPTLQ</sequence>
<dbReference type="Proteomes" id="UP000189670">
    <property type="component" value="Unassembled WGS sequence"/>
</dbReference>
<proteinExistence type="predicted"/>
<organism evidence="1 2">
    <name type="scientific">Candidatus Magnetoglobus multicellularis str. Araruama</name>
    <dbReference type="NCBI Taxonomy" id="890399"/>
    <lineage>
        <taxon>Bacteria</taxon>
        <taxon>Pseudomonadati</taxon>
        <taxon>Thermodesulfobacteriota</taxon>
        <taxon>Desulfobacteria</taxon>
        <taxon>Desulfobacterales</taxon>
        <taxon>Desulfobacteraceae</taxon>
        <taxon>Candidatus Magnetoglobus</taxon>
    </lineage>
</organism>
<gene>
    <name evidence="1" type="ORF">OMM_07516</name>
</gene>
<dbReference type="AlphaFoldDB" id="A0A1V1PCB9"/>
<comment type="caution">
    <text evidence="1">The sequence shown here is derived from an EMBL/GenBank/DDBJ whole genome shotgun (WGS) entry which is preliminary data.</text>
</comment>
<evidence type="ECO:0000313" key="2">
    <source>
        <dbReference type="Proteomes" id="UP000189670"/>
    </source>
</evidence>
<dbReference type="EMBL" id="ATBP01000150">
    <property type="protein sequence ID" value="ETR72413.1"/>
    <property type="molecule type" value="Genomic_DNA"/>
</dbReference>